<evidence type="ECO:0008006" key="3">
    <source>
        <dbReference type="Google" id="ProtNLM"/>
    </source>
</evidence>
<dbReference type="EMBL" id="PNYA01000021">
    <property type="protein sequence ID" value="PMS17019.1"/>
    <property type="molecule type" value="Genomic_DNA"/>
</dbReference>
<organism evidence="1 2">
    <name type="scientific">Trinickia dabaoshanensis</name>
    <dbReference type="NCBI Taxonomy" id="564714"/>
    <lineage>
        <taxon>Bacteria</taxon>
        <taxon>Pseudomonadati</taxon>
        <taxon>Pseudomonadota</taxon>
        <taxon>Betaproteobacteria</taxon>
        <taxon>Burkholderiales</taxon>
        <taxon>Burkholderiaceae</taxon>
        <taxon>Trinickia</taxon>
    </lineage>
</organism>
<dbReference type="InterPro" id="IPR021769">
    <property type="entry name" value="DUF3331"/>
</dbReference>
<dbReference type="AlphaFoldDB" id="A0A2N7VIN8"/>
<evidence type="ECO:0000313" key="1">
    <source>
        <dbReference type="EMBL" id="PMS17019.1"/>
    </source>
</evidence>
<evidence type="ECO:0000313" key="2">
    <source>
        <dbReference type="Proteomes" id="UP000235616"/>
    </source>
</evidence>
<accession>A0A2N7VIN8</accession>
<gene>
    <name evidence="1" type="ORF">C0Z18_21385</name>
</gene>
<sequence length="157" mass="17385">MVVAFNGRVVMVNVDSHNALPVRPENAWTHLVRDLLCGPSAERKVFRSARARRSLGDYRPVQDGTSPNVTVTIEERLASRLIAVTWSDSTCCSYRGQLWRYAIAKQTGKCALSGESIKRGDAVFRPRTRARNIPLNRDAMILVASIDARCAASAERA</sequence>
<keyword evidence="2" id="KW-1185">Reference proteome</keyword>
<reference evidence="1 2" key="1">
    <citation type="submission" date="2018-01" db="EMBL/GenBank/DDBJ databases">
        <title>Whole genome analyses suggest that Burkholderia sensu lato contains two further novel genera in the rhizoxinica-symbiotica group Mycetohabitans gen. nov., and Trinickia gen. nov.: implications for the evolution of diazotrophy and nodulation in the Burkholderiaceae.</title>
        <authorList>
            <person name="Estrada-de los Santos P."/>
            <person name="Palmer M."/>
            <person name="Chavez-Ramirez B."/>
            <person name="Beukes C."/>
            <person name="Steenkamp E.T."/>
            <person name="Hirsch A.M."/>
            <person name="Manyaka P."/>
            <person name="Maluk M."/>
            <person name="Lafos M."/>
            <person name="Crook M."/>
            <person name="Gross E."/>
            <person name="Simon M.F."/>
            <person name="Bueno dos Reis Junior F."/>
            <person name="Poole P.S."/>
            <person name="Venter S.N."/>
            <person name="James E.K."/>
        </authorList>
    </citation>
    <scope>NUCLEOTIDE SEQUENCE [LARGE SCALE GENOMIC DNA]</scope>
    <source>
        <strain evidence="1 2">GIMN1.004</strain>
    </source>
</reference>
<proteinExistence type="predicted"/>
<dbReference type="Pfam" id="PF11811">
    <property type="entry name" value="DUF3331"/>
    <property type="match status" value="1"/>
</dbReference>
<comment type="caution">
    <text evidence="1">The sequence shown here is derived from an EMBL/GenBank/DDBJ whole genome shotgun (WGS) entry which is preliminary data.</text>
</comment>
<name>A0A2N7VIN8_9BURK</name>
<dbReference type="Proteomes" id="UP000235616">
    <property type="component" value="Unassembled WGS sequence"/>
</dbReference>
<protein>
    <recommendedName>
        <fullName evidence="3">DUF3331 domain-containing protein</fullName>
    </recommendedName>
</protein>